<keyword evidence="1" id="KW-0732">Signal</keyword>
<evidence type="ECO:0000313" key="3">
    <source>
        <dbReference type="Proteomes" id="UP000297564"/>
    </source>
</evidence>
<dbReference type="OrthoDB" id="8904792at2"/>
<keyword evidence="3" id="KW-1185">Reference proteome</keyword>
<sequence>MARLKWAAACISAAVLSACGGGAPNELALAHANDPALATKRPSRGTHPDAPASPAFQPFDVEVTTTAGDAHGPDVARFADGSSLVVWAVQGDMFGQRLDTRGALTGAVLQLGMTDAPGPQRLTVTALSSGGFLLAWAQDLHATTPAGVRQAVHAQRFTASGDPVGERILVSESPVHPGVLDLTVQPTAEGGFDVGWTGKPGRAGLGRAYVQRYAADAVPSGGNVAVSETPGEQSRIELVPLPNGTLVAAWVNTTADAVPVSSVYTRRINRHAEPVGPETEVAASRGSTAIPEIAATGVSHATFALAWHRGDYSLQPSILVQTLGMNGREVTPAVVLPTAPFVYKLNAITLQDHAFAIAWQNERGWNRGTSASIGLQEFDADARMQGASEVLADRLTSWWSSVGPQHGISGKDYAIAGGPDGHVVLVYEGVGNGGSTVHALGR</sequence>
<accession>A0A4Z0C110</accession>
<organism evidence="2 3">
    <name type="scientific">Ramlibacter rhizophilus</name>
    <dbReference type="NCBI Taxonomy" id="1781167"/>
    <lineage>
        <taxon>Bacteria</taxon>
        <taxon>Pseudomonadati</taxon>
        <taxon>Pseudomonadota</taxon>
        <taxon>Betaproteobacteria</taxon>
        <taxon>Burkholderiales</taxon>
        <taxon>Comamonadaceae</taxon>
        <taxon>Ramlibacter</taxon>
    </lineage>
</organism>
<dbReference type="AlphaFoldDB" id="A0A4Z0C110"/>
<evidence type="ECO:0000256" key="1">
    <source>
        <dbReference type="SAM" id="SignalP"/>
    </source>
</evidence>
<proteinExistence type="predicted"/>
<reference evidence="2 3" key="1">
    <citation type="submission" date="2019-03" db="EMBL/GenBank/DDBJ databases">
        <title>Ramlibacter rhizophilus CCTCC AB2015357, whole genome shotgun sequence.</title>
        <authorList>
            <person name="Zhang X."/>
            <person name="Feng G."/>
            <person name="Zhu H."/>
        </authorList>
    </citation>
    <scope>NUCLEOTIDE SEQUENCE [LARGE SCALE GENOMIC DNA]</scope>
    <source>
        <strain evidence="2 3">CCTCC AB2015357</strain>
    </source>
</reference>
<feature type="signal peptide" evidence="1">
    <location>
        <begin position="1"/>
        <end position="20"/>
    </location>
</feature>
<comment type="caution">
    <text evidence="2">The sequence shown here is derived from an EMBL/GenBank/DDBJ whole genome shotgun (WGS) entry which is preliminary data.</text>
</comment>
<name>A0A4Z0C110_9BURK</name>
<feature type="chain" id="PRO_5021391899" evidence="1">
    <location>
        <begin position="21"/>
        <end position="442"/>
    </location>
</feature>
<evidence type="ECO:0000313" key="2">
    <source>
        <dbReference type="EMBL" id="TFZ04200.1"/>
    </source>
</evidence>
<protein>
    <submittedName>
        <fullName evidence="2">Uncharacterized protein</fullName>
    </submittedName>
</protein>
<dbReference type="EMBL" id="SMLL01000001">
    <property type="protein sequence ID" value="TFZ04200.1"/>
    <property type="molecule type" value="Genomic_DNA"/>
</dbReference>
<gene>
    <name evidence="2" type="ORF">EZ242_00065</name>
</gene>
<dbReference type="RefSeq" id="WP_135283082.1">
    <property type="nucleotide sequence ID" value="NZ_SMLL01000001.1"/>
</dbReference>
<dbReference type="PROSITE" id="PS51257">
    <property type="entry name" value="PROKAR_LIPOPROTEIN"/>
    <property type="match status" value="1"/>
</dbReference>
<dbReference type="Proteomes" id="UP000297564">
    <property type="component" value="Unassembled WGS sequence"/>
</dbReference>